<organism evidence="1 2">
    <name type="scientific">Gonium pectorale</name>
    <name type="common">Green alga</name>
    <dbReference type="NCBI Taxonomy" id="33097"/>
    <lineage>
        <taxon>Eukaryota</taxon>
        <taxon>Viridiplantae</taxon>
        <taxon>Chlorophyta</taxon>
        <taxon>core chlorophytes</taxon>
        <taxon>Chlorophyceae</taxon>
        <taxon>CS clade</taxon>
        <taxon>Chlamydomonadales</taxon>
        <taxon>Volvocaceae</taxon>
        <taxon>Gonium</taxon>
    </lineage>
</organism>
<comment type="caution">
    <text evidence="1">The sequence shown here is derived from an EMBL/GenBank/DDBJ whole genome shotgun (WGS) entry which is preliminary data.</text>
</comment>
<keyword evidence="2" id="KW-1185">Reference proteome</keyword>
<dbReference type="Gene3D" id="1.25.40.20">
    <property type="entry name" value="Ankyrin repeat-containing domain"/>
    <property type="match status" value="1"/>
</dbReference>
<dbReference type="PANTHER" id="PTHR46586">
    <property type="entry name" value="ANKYRIN REPEAT-CONTAINING PROTEIN"/>
    <property type="match status" value="1"/>
</dbReference>
<name>A0A150FUL2_GONPE</name>
<evidence type="ECO:0000313" key="2">
    <source>
        <dbReference type="Proteomes" id="UP000075714"/>
    </source>
</evidence>
<dbReference type="PANTHER" id="PTHR46586:SF3">
    <property type="entry name" value="ANKYRIN REPEAT-CONTAINING PROTEIN"/>
    <property type="match status" value="1"/>
</dbReference>
<protein>
    <recommendedName>
        <fullName evidence="3">Ankyrin repeat domain-containing protein</fullName>
    </recommendedName>
</protein>
<dbReference type="InterPro" id="IPR036770">
    <property type="entry name" value="Ankyrin_rpt-contain_sf"/>
</dbReference>
<dbReference type="InterPro" id="IPR052050">
    <property type="entry name" value="SecEffector_AnkRepeat"/>
</dbReference>
<evidence type="ECO:0000313" key="1">
    <source>
        <dbReference type="EMBL" id="KXZ41268.1"/>
    </source>
</evidence>
<gene>
    <name evidence="1" type="ORF">GPECTOR_589g655</name>
</gene>
<dbReference type="AlphaFoldDB" id="A0A150FUL2"/>
<sequence length="168" mass="18209">MSEALFDAAAASGSLELLRWLWEHGCSWGGEATFDAAAGAGNEEALEWLATQGCPSRADGEPYIRAAANGDTTTLRCLARLGCPVGPPGRVFRAVLHSARSAIALWPMVHLLLQAGCTVAPEDMQPAAAPAGSSRRRPGWREEFFRRVARAAEERRVHLLRSEPFQQQ</sequence>
<accession>A0A150FUL2</accession>
<reference evidence="2" key="1">
    <citation type="journal article" date="2016" name="Nat. Commun.">
        <title>The Gonium pectorale genome demonstrates co-option of cell cycle regulation during the evolution of multicellularity.</title>
        <authorList>
            <person name="Hanschen E.R."/>
            <person name="Marriage T.N."/>
            <person name="Ferris P.J."/>
            <person name="Hamaji T."/>
            <person name="Toyoda A."/>
            <person name="Fujiyama A."/>
            <person name="Neme R."/>
            <person name="Noguchi H."/>
            <person name="Minakuchi Y."/>
            <person name="Suzuki M."/>
            <person name="Kawai-Toyooka H."/>
            <person name="Smith D.R."/>
            <person name="Sparks H."/>
            <person name="Anderson J."/>
            <person name="Bakaric R."/>
            <person name="Luria V."/>
            <person name="Karger A."/>
            <person name="Kirschner M.W."/>
            <person name="Durand P.M."/>
            <person name="Michod R.E."/>
            <person name="Nozaki H."/>
            <person name="Olson B.J."/>
        </authorList>
    </citation>
    <scope>NUCLEOTIDE SEQUENCE [LARGE SCALE GENOMIC DNA]</scope>
    <source>
        <strain evidence="2">NIES-2863</strain>
    </source>
</reference>
<proteinExistence type="predicted"/>
<dbReference type="EMBL" id="LSYV01000586">
    <property type="protein sequence ID" value="KXZ41268.1"/>
    <property type="molecule type" value="Genomic_DNA"/>
</dbReference>
<dbReference type="SUPFAM" id="SSF140860">
    <property type="entry name" value="Pseudo ankyrin repeat-like"/>
    <property type="match status" value="1"/>
</dbReference>
<dbReference type="OrthoDB" id="63514at2759"/>
<evidence type="ECO:0008006" key="3">
    <source>
        <dbReference type="Google" id="ProtNLM"/>
    </source>
</evidence>
<dbReference type="Proteomes" id="UP000075714">
    <property type="component" value="Unassembled WGS sequence"/>
</dbReference>